<dbReference type="Gene3D" id="3.90.76.10">
    <property type="entry name" value="Dipeptide-binding Protein, Domain 1"/>
    <property type="match status" value="1"/>
</dbReference>
<dbReference type="Gene3D" id="3.40.190.10">
    <property type="entry name" value="Periplasmic binding protein-like II"/>
    <property type="match status" value="1"/>
</dbReference>
<comment type="caution">
    <text evidence="4">The sequence shown here is derived from an EMBL/GenBank/DDBJ whole genome shotgun (WGS) entry which is preliminary data.</text>
</comment>
<dbReference type="GO" id="GO:0030288">
    <property type="term" value="C:outer membrane-bounded periplasmic space"/>
    <property type="evidence" value="ECO:0007669"/>
    <property type="project" value="UniProtKB-ARBA"/>
</dbReference>
<protein>
    <submittedName>
        <fullName evidence="4">ABC-type transport system substrate-binding protein</fullName>
    </submittedName>
</protein>
<proteinExistence type="inferred from homology"/>
<evidence type="ECO:0000259" key="3">
    <source>
        <dbReference type="Pfam" id="PF00496"/>
    </source>
</evidence>
<comment type="subcellular location">
    <subcellularLocation>
        <location evidence="1">Periplasm</location>
    </subcellularLocation>
</comment>
<dbReference type="Gene3D" id="3.10.105.10">
    <property type="entry name" value="Dipeptide-binding Protein, Domain 3"/>
    <property type="match status" value="1"/>
</dbReference>
<organism evidence="4 5">
    <name type="scientific">Enterovirga rhinocerotis</name>
    <dbReference type="NCBI Taxonomy" id="1339210"/>
    <lineage>
        <taxon>Bacteria</taxon>
        <taxon>Pseudomonadati</taxon>
        <taxon>Pseudomonadota</taxon>
        <taxon>Alphaproteobacteria</taxon>
        <taxon>Hyphomicrobiales</taxon>
        <taxon>Methylobacteriaceae</taxon>
        <taxon>Enterovirga</taxon>
    </lineage>
</organism>
<dbReference type="InterPro" id="IPR039424">
    <property type="entry name" value="SBP_5"/>
</dbReference>
<comment type="similarity">
    <text evidence="2">Belongs to the bacterial solute-binding protein 5 family.</text>
</comment>
<dbReference type="PIRSF" id="PIRSF002741">
    <property type="entry name" value="MppA"/>
    <property type="match status" value="1"/>
</dbReference>
<evidence type="ECO:0000313" key="4">
    <source>
        <dbReference type="EMBL" id="TDR85126.1"/>
    </source>
</evidence>
<name>A0A4R7BMK0_9HYPH</name>
<dbReference type="GO" id="GO:0043190">
    <property type="term" value="C:ATP-binding cassette (ABC) transporter complex"/>
    <property type="evidence" value="ECO:0007669"/>
    <property type="project" value="InterPro"/>
</dbReference>
<dbReference type="PANTHER" id="PTHR30290">
    <property type="entry name" value="PERIPLASMIC BINDING COMPONENT OF ABC TRANSPORTER"/>
    <property type="match status" value="1"/>
</dbReference>
<dbReference type="EMBL" id="SNZR01000018">
    <property type="protein sequence ID" value="TDR85126.1"/>
    <property type="molecule type" value="Genomic_DNA"/>
</dbReference>
<gene>
    <name evidence="4" type="ORF">EV668_4668</name>
</gene>
<accession>A0A4R7BMK0</accession>
<dbReference type="SUPFAM" id="SSF53850">
    <property type="entry name" value="Periplasmic binding protein-like II"/>
    <property type="match status" value="1"/>
</dbReference>
<dbReference type="GO" id="GO:0015833">
    <property type="term" value="P:peptide transport"/>
    <property type="evidence" value="ECO:0007669"/>
    <property type="project" value="TreeGrafter"/>
</dbReference>
<evidence type="ECO:0000313" key="5">
    <source>
        <dbReference type="Proteomes" id="UP000295122"/>
    </source>
</evidence>
<feature type="domain" description="Solute-binding protein family 5" evidence="3">
    <location>
        <begin position="108"/>
        <end position="445"/>
    </location>
</feature>
<dbReference type="GO" id="GO:1904680">
    <property type="term" value="F:peptide transmembrane transporter activity"/>
    <property type="evidence" value="ECO:0007669"/>
    <property type="project" value="TreeGrafter"/>
</dbReference>
<dbReference type="AlphaFoldDB" id="A0A4R7BMK0"/>
<dbReference type="Pfam" id="PF00496">
    <property type="entry name" value="SBP_bac_5"/>
    <property type="match status" value="1"/>
</dbReference>
<dbReference type="InterPro" id="IPR030678">
    <property type="entry name" value="Peptide/Ni-bd"/>
</dbReference>
<evidence type="ECO:0000256" key="2">
    <source>
        <dbReference type="ARBA" id="ARBA00005695"/>
    </source>
</evidence>
<keyword evidence="5" id="KW-1185">Reference proteome</keyword>
<evidence type="ECO:0000256" key="1">
    <source>
        <dbReference type="ARBA" id="ARBA00004418"/>
    </source>
</evidence>
<sequence>MGTDRSRSPGMARNLRTEGATATDHEVLMPRSFVFASIAAIAAAAVPLATAAPAHAQTLRIAMTATDIPTTTGMPNNGFEGMRFLGYPIFEGLILWDLTKTDALAGLKAGLAESWTQSPDDKKTWIFKLRPNVAFHDGTPFNADAVIWNLDRYFKTDSPQFEAPGSGITRARVPIMAGYKKIDDMTVSMTTTVPASYFPYMVVYVLFTSPASFEKAGNDWGKVATLPAAGTGPFKITKVTPREVVELARNDAYWDASRKPKVAGVRLLPIPDANSRIAALRSGQVDWIEVPPPDGIPSLKSAGFTITTGSYPHVWPWIYNIGATNSPLKDVKVRQALNYCVDRAGLVEMLNGVAEPSVGWLKASDPHFGAPKNRYTFDPAKGKALLAEAGYTAAKPLSFKVMVSTSGSGQMLPLPMNEFVQSNLKEACGVNVEVNAVEWQVLLTAARATPDAPTLAGASALNVSSPSSDIGVMARYFAKSSFSPNGFNFPQWADDQFEASLKTLAEATDPKEITAATKAVHERLVDNPPWLYIVHDLNPRAMSGKVKGFVSPQSWFVDLTTVSLQ</sequence>
<reference evidence="4 5" key="1">
    <citation type="submission" date="2019-03" db="EMBL/GenBank/DDBJ databases">
        <title>Genomic Encyclopedia of Type Strains, Phase IV (KMG-IV): sequencing the most valuable type-strain genomes for metagenomic binning, comparative biology and taxonomic classification.</title>
        <authorList>
            <person name="Goeker M."/>
        </authorList>
    </citation>
    <scope>NUCLEOTIDE SEQUENCE [LARGE SCALE GENOMIC DNA]</scope>
    <source>
        <strain evidence="4 5">DSM 25903</strain>
    </source>
</reference>
<dbReference type="InterPro" id="IPR000914">
    <property type="entry name" value="SBP_5_dom"/>
</dbReference>
<dbReference type="Proteomes" id="UP000295122">
    <property type="component" value="Unassembled WGS sequence"/>
</dbReference>
<dbReference type="PANTHER" id="PTHR30290:SF83">
    <property type="entry name" value="ABC TRANSPORTER SUBSTRATE-BINDING PROTEIN"/>
    <property type="match status" value="1"/>
</dbReference>
<dbReference type="CDD" id="cd08495">
    <property type="entry name" value="PBP2_NikA_DppA_OppA_like_8"/>
    <property type="match status" value="1"/>
</dbReference>